<sequence length="99" mass="11234">MALIVSRAILFLILALALGIATVFPEQKLPVYILFTLFVVVAIVSNVWLTHQNVKKHIIKFDKHVAYFLGVLSGLLYIGFVIYTLTIGAMMFYQLLYLQ</sequence>
<keyword evidence="1" id="KW-0812">Transmembrane</keyword>
<dbReference type="EMBL" id="UAUX01000002">
    <property type="protein sequence ID" value="SPZ96762.1"/>
    <property type="molecule type" value="Genomic_DNA"/>
</dbReference>
<dbReference type="Proteomes" id="UP000249913">
    <property type="component" value="Unassembled WGS sequence"/>
</dbReference>
<evidence type="ECO:0000256" key="1">
    <source>
        <dbReference type="SAM" id="Phobius"/>
    </source>
</evidence>
<protein>
    <submittedName>
        <fullName evidence="2">Membrane spanning protein</fullName>
    </submittedName>
</protein>
<dbReference type="AlphaFoldDB" id="A0A2X2JRW7"/>
<evidence type="ECO:0000313" key="2">
    <source>
        <dbReference type="EMBL" id="SPZ96762.1"/>
    </source>
</evidence>
<gene>
    <name evidence="2" type="ORF">NCTC7878_00220</name>
</gene>
<organism evidence="2 3">
    <name type="scientific">Staphylococcus aureus</name>
    <dbReference type="NCBI Taxonomy" id="1280"/>
    <lineage>
        <taxon>Bacteria</taxon>
        <taxon>Bacillati</taxon>
        <taxon>Bacillota</taxon>
        <taxon>Bacilli</taxon>
        <taxon>Bacillales</taxon>
        <taxon>Staphylococcaceae</taxon>
        <taxon>Staphylococcus</taxon>
    </lineage>
</organism>
<evidence type="ECO:0000313" key="3">
    <source>
        <dbReference type="Proteomes" id="UP000249913"/>
    </source>
</evidence>
<accession>A0A2X2JRW7</accession>
<keyword evidence="1" id="KW-1133">Transmembrane helix</keyword>
<name>A0A2X2JRW7_STAAU</name>
<reference evidence="2 3" key="1">
    <citation type="submission" date="2018-06" db="EMBL/GenBank/DDBJ databases">
        <authorList>
            <consortium name="Pathogen Informatics"/>
            <person name="Doyle S."/>
        </authorList>
    </citation>
    <scope>NUCLEOTIDE SEQUENCE [LARGE SCALE GENOMIC DNA]</scope>
    <source>
        <strain evidence="2 3">NCTC7878</strain>
    </source>
</reference>
<keyword evidence="1" id="KW-0472">Membrane</keyword>
<feature type="transmembrane region" description="Helical" evidence="1">
    <location>
        <begin position="29"/>
        <end position="49"/>
    </location>
</feature>
<feature type="transmembrane region" description="Helical" evidence="1">
    <location>
        <begin position="65"/>
        <end position="93"/>
    </location>
</feature>
<proteinExistence type="predicted"/>